<dbReference type="InterPro" id="IPR034603">
    <property type="entry name" value="Dipeptide_epimerase"/>
</dbReference>
<dbReference type="EC" id="5.1.1.-" evidence="7"/>
<dbReference type="GO" id="GO:0009063">
    <property type="term" value="P:amino acid catabolic process"/>
    <property type="evidence" value="ECO:0007669"/>
    <property type="project" value="InterPro"/>
</dbReference>
<keyword evidence="3 6" id="KW-0460">Magnesium</keyword>
<evidence type="ECO:0000256" key="7">
    <source>
        <dbReference type="RuleBase" id="RU366006"/>
    </source>
</evidence>
<dbReference type="Pfam" id="PF02746">
    <property type="entry name" value="MR_MLE_N"/>
    <property type="match status" value="1"/>
</dbReference>
<comment type="cofactor">
    <cofactor evidence="6 7">
        <name>Mg(2+)</name>
        <dbReference type="ChEBI" id="CHEBI:18420"/>
    </cofactor>
    <text evidence="6 7">Binds 1 Mg(2+) ion per subunit.</text>
</comment>
<dbReference type="Gene3D" id="3.30.390.10">
    <property type="entry name" value="Enolase-like, N-terminal domain"/>
    <property type="match status" value="1"/>
</dbReference>
<evidence type="ECO:0000259" key="8">
    <source>
        <dbReference type="SMART" id="SM00922"/>
    </source>
</evidence>
<evidence type="ECO:0000313" key="10">
    <source>
        <dbReference type="Proteomes" id="UP000256478"/>
    </source>
</evidence>
<dbReference type="EMBL" id="QUOU01000001">
    <property type="protein sequence ID" value="REL28868.1"/>
    <property type="molecule type" value="Genomic_DNA"/>
</dbReference>
<keyword evidence="4 7" id="KW-0413">Isomerase</keyword>
<dbReference type="GO" id="GO:0046872">
    <property type="term" value="F:metal ion binding"/>
    <property type="evidence" value="ECO:0007669"/>
    <property type="project" value="UniProtKB-KW"/>
</dbReference>
<evidence type="ECO:0000313" key="9">
    <source>
        <dbReference type="EMBL" id="REL28868.1"/>
    </source>
</evidence>
<keyword evidence="2 6" id="KW-0479">Metal-binding</keyword>
<dbReference type="SMART" id="SM00922">
    <property type="entry name" value="MR_MLE"/>
    <property type="match status" value="1"/>
</dbReference>
<dbReference type="InterPro" id="IPR013341">
    <property type="entry name" value="Mandelate_racemase_N_dom"/>
</dbReference>
<feature type="domain" description="Mandelate racemase/muconate lactonizing enzyme C-terminal" evidence="8">
    <location>
        <begin position="133"/>
        <end position="224"/>
    </location>
</feature>
<protein>
    <recommendedName>
        <fullName evidence="7">Dipeptide epimerase</fullName>
        <ecNumber evidence="7">5.1.1.-</ecNumber>
    </recommendedName>
</protein>
<feature type="binding site" evidence="6">
    <location>
        <position position="226"/>
    </location>
    <ligand>
        <name>Mg(2+)</name>
        <dbReference type="ChEBI" id="CHEBI:18420"/>
    </ligand>
</feature>
<dbReference type="NCBIfam" id="NF042940">
    <property type="entry name" value="racemase_DgcA"/>
    <property type="match status" value="1"/>
</dbReference>
<gene>
    <name evidence="9" type="ORF">DXX93_08850</name>
</gene>
<dbReference type="PANTHER" id="PTHR48080:SF3">
    <property type="entry name" value="ENOLASE SUPERFAMILY MEMBER DDB_G0284701"/>
    <property type="match status" value="1"/>
</dbReference>
<sequence length="337" mass="36122">MSAAISLKYRQIDFPLAQVFRIARGAKTEAKVVEVTLMQDGKVGRAESVPYNRYQETIGSVANQLDYVQSRLASGVDIDLILAAMSPGSAKNAIDCAYWDLKAKLAGKTVSQLLSLSEPASCITAQTLSIDTPEAMALAAAALDHPPLIKVKLDNQDIAEKMQAIYKSSPHSQFIVDANEGWSLEQLVDNAQLLADCNVALIEQPLSTGEDADLIDINLPVALCADESCHTRKDLDYLAARYQAVNIKLDKTGGLTEAVALAQEAQALGLDIMVGCMVGSSLAMAPAYLLASQAKYVDLDGPVLVAKDREYGFNIDRGVMSALDHRLWGGASANYGE</sequence>
<feature type="binding site" evidence="6">
    <location>
        <position position="203"/>
    </location>
    <ligand>
        <name>Mg(2+)</name>
        <dbReference type="ChEBI" id="CHEBI:18420"/>
    </ligand>
</feature>
<dbReference type="OrthoDB" id="9796450at2"/>
<dbReference type="SUPFAM" id="SSF51604">
    <property type="entry name" value="Enolase C-terminal domain-like"/>
    <property type="match status" value="1"/>
</dbReference>
<dbReference type="CDD" id="cd03319">
    <property type="entry name" value="L-Ala-DL-Glu_epimerase"/>
    <property type="match status" value="1"/>
</dbReference>
<dbReference type="InterPro" id="IPR018110">
    <property type="entry name" value="Mandel_Rmase/mucon_lact_enz_CS"/>
</dbReference>
<dbReference type="GO" id="GO:0016855">
    <property type="term" value="F:racemase and epimerase activity, acting on amino acids and derivatives"/>
    <property type="evidence" value="ECO:0007669"/>
    <property type="project" value="UniProtKB-UniRule"/>
</dbReference>
<accession>A0A3E0TW98</accession>
<dbReference type="SFLD" id="SFLDG00180">
    <property type="entry name" value="muconate_cycloisomerase"/>
    <property type="match status" value="1"/>
</dbReference>
<dbReference type="Proteomes" id="UP000256478">
    <property type="component" value="Unassembled WGS sequence"/>
</dbReference>
<comment type="caution">
    <text evidence="9">The sequence shown here is derived from an EMBL/GenBank/DDBJ whole genome shotgun (WGS) entry which is preliminary data.</text>
</comment>
<name>A0A3E0TW98_9GAMM</name>
<dbReference type="SFLD" id="SFLDF00010">
    <property type="entry name" value="dipeptide_epimerase"/>
    <property type="match status" value="1"/>
</dbReference>
<organism evidence="9 10">
    <name type="scientific">Thalassotalea euphylliae</name>
    <dbReference type="NCBI Taxonomy" id="1655234"/>
    <lineage>
        <taxon>Bacteria</taxon>
        <taxon>Pseudomonadati</taxon>
        <taxon>Pseudomonadota</taxon>
        <taxon>Gammaproteobacteria</taxon>
        <taxon>Alteromonadales</taxon>
        <taxon>Colwelliaceae</taxon>
        <taxon>Thalassotalea</taxon>
    </lineage>
</organism>
<dbReference type="InterPro" id="IPR029065">
    <property type="entry name" value="Enolase_C-like"/>
</dbReference>
<dbReference type="InterPro" id="IPR036849">
    <property type="entry name" value="Enolase-like_C_sf"/>
</dbReference>
<evidence type="ECO:0000256" key="3">
    <source>
        <dbReference type="ARBA" id="ARBA00022842"/>
    </source>
</evidence>
<evidence type="ECO:0000256" key="2">
    <source>
        <dbReference type="ARBA" id="ARBA00022723"/>
    </source>
</evidence>
<dbReference type="PROSITE" id="PS00909">
    <property type="entry name" value="MR_MLE_2"/>
    <property type="match status" value="1"/>
</dbReference>
<dbReference type="AlphaFoldDB" id="A0A3E0TW98"/>
<evidence type="ECO:0000256" key="1">
    <source>
        <dbReference type="ARBA" id="ARBA00008031"/>
    </source>
</evidence>
<feature type="active site" description="Proton acceptor; specific for (S)-substrate epimerization" evidence="5">
    <location>
        <position position="248"/>
    </location>
</feature>
<reference evidence="9 10" key="1">
    <citation type="submission" date="2018-08" db="EMBL/GenBank/DDBJ databases">
        <title>Thalassotalea euphylliae genome.</title>
        <authorList>
            <person name="Summers S."/>
            <person name="Rice S.A."/>
            <person name="Freckelton M.L."/>
            <person name="Nedved B.T."/>
            <person name="Hadfield M.G."/>
        </authorList>
    </citation>
    <scope>NUCLEOTIDE SEQUENCE [LARGE SCALE GENOMIC DNA]</scope>
    <source>
        <strain evidence="9 10">H1</strain>
    </source>
</reference>
<dbReference type="Gene3D" id="3.20.20.120">
    <property type="entry name" value="Enolase-like C-terminal domain"/>
    <property type="match status" value="1"/>
</dbReference>
<proteinExistence type="inferred from homology"/>
<dbReference type="Pfam" id="PF13378">
    <property type="entry name" value="MR_MLE_C"/>
    <property type="match status" value="1"/>
</dbReference>
<feature type="binding site" evidence="6">
    <location>
        <position position="177"/>
    </location>
    <ligand>
        <name>Mg(2+)</name>
        <dbReference type="ChEBI" id="CHEBI:18420"/>
    </ligand>
</feature>
<evidence type="ECO:0000256" key="5">
    <source>
        <dbReference type="PIRSR" id="PIRSR634603-1"/>
    </source>
</evidence>
<dbReference type="PANTHER" id="PTHR48080">
    <property type="entry name" value="D-GALACTONATE DEHYDRATASE-RELATED"/>
    <property type="match status" value="1"/>
</dbReference>
<comment type="similarity">
    <text evidence="1 7">Belongs to the mandelate racemase/muconate lactonizing enzyme family.</text>
</comment>
<dbReference type="InterPro" id="IPR034593">
    <property type="entry name" value="DgoD-like"/>
</dbReference>
<dbReference type="SFLD" id="SFLDS00001">
    <property type="entry name" value="Enolase"/>
    <property type="match status" value="1"/>
</dbReference>
<feature type="active site" description="Proton acceptor; specific for (R)-substrate epimerization" evidence="5">
    <location>
        <position position="152"/>
    </location>
</feature>
<dbReference type="InterPro" id="IPR029017">
    <property type="entry name" value="Enolase-like_N"/>
</dbReference>
<evidence type="ECO:0000256" key="6">
    <source>
        <dbReference type="PIRSR" id="PIRSR634603-3"/>
    </source>
</evidence>
<dbReference type="SUPFAM" id="SSF54826">
    <property type="entry name" value="Enolase N-terminal domain-like"/>
    <property type="match status" value="1"/>
</dbReference>
<dbReference type="InterPro" id="IPR013342">
    <property type="entry name" value="Mandelate_racemase_C"/>
</dbReference>
<evidence type="ECO:0000256" key="4">
    <source>
        <dbReference type="ARBA" id="ARBA00023235"/>
    </source>
</evidence>